<evidence type="ECO:0000313" key="5">
    <source>
        <dbReference type="Proteomes" id="UP000319280"/>
    </source>
</evidence>
<feature type="transmembrane region" description="Helical" evidence="1">
    <location>
        <begin position="43"/>
        <end position="68"/>
    </location>
</feature>
<dbReference type="OrthoDB" id="2972629at2"/>
<organism evidence="3 5">
    <name type="scientific">Lentibacillus cibarius</name>
    <dbReference type="NCBI Taxonomy" id="2583219"/>
    <lineage>
        <taxon>Bacteria</taxon>
        <taxon>Bacillati</taxon>
        <taxon>Bacillota</taxon>
        <taxon>Bacilli</taxon>
        <taxon>Bacillales</taxon>
        <taxon>Bacillaceae</taxon>
        <taxon>Lentibacillus</taxon>
    </lineage>
</organism>
<sequence>MINTGDWGLFVSDYPFLFIAGLITAVLAIALRSPVVTGLQMLFIMVSFFIGGMNAAIDPILLIIQAVISLSVLYKYVKAVDMNEQLILEKTHQKAPHLIKEEHRGSRFSFWHTR</sequence>
<evidence type="ECO:0000313" key="3">
    <source>
        <dbReference type="EMBL" id="TRM12033.1"/>
    </source>
</evidence>
<keyword evidence="5" id="KW-1185">Reference proteome</keyword>
<dbReference type="RefSeq" id="WP_138604138.1">
    <property type="nucleotide sequence ID" value="NZ_VCIA01000001.1"/>
</dbReference>
<evidence type="ECO:0000256" key="1">
    <source>
        <dbReference type="SAM" id="Phobius"/>
    </source>
</evidence>
<reference evidence="2 4" key="1">
    <citation type="submission" date="2019-05" db="EMBL/GenBank/DDBJ databases">
        <title>Genomic analysis of Lentibacillus sp. NKC220-2.</title>
        <authorList>
            <person name="Oh Y.J."/>
        </authorList>
    </citation>
    <scope>NUCLEOTIDE SEQUENCE [LARGE SCALE GENOMIC DNA]</scope>
    <source>
        <strain evidence="2 4">NKC220-2</strain>
    </source>
</reference>
<accession>A0A549YJH6</accession>
<evidence type="ECO:0000313" key="2">
    <source>
        <dbReference type="EMBL" id="TMN23247.1"/>
    </source>
</evidence>
<dbReference type="EMBL" id="VJMZ01000001">
    <property type="protein sequence ID" value="TRM12033.1"/>
    <property type="molecule type" value="Genomic_DNA"/>
</dbReference>
<dbReference type="Proteomes" id="UP000319280">
    <property type="component" value="Unassembled WGS sequence"/>
</dbReference>
<keyword evidence="1" id="KW-0812">Transmembrane</keyword>
<dbReference type="EMBL" id="VCIA01000001">
    <property type="protein sequence ID" value="TMN23247.1"/>
    <property type="molecule type" value="Genomic_DNA"/>
</dbReference>
<gene>
    <name evidence="2" type="ORF">FFL34_14995</name>
    <name evidence="3" type="ORF">FH966_10260</name>
</gene>
<protein>
    <submittedName>
        <fullName evidence="3">Uncharacterized protein</fullName>
    </submittedName>
</protein>
<proteinExistence type="predicted"/>
<reference evidence="3 5" key="2">
    <citation type="submission" date="2019-07" db="EMBL/GenBank/DDBJ databases">
        <title>Genomic analysis of Lentibacillus sp. NKC851-2.</title>
        <authorList>
            <person name="Oh Y.J."/>
        </authorList>
    </citation>
    <scope>NUCLEOTIDE SEQUENCE [LARGE SCALE GENOMIC DNA]</scope>
    <source>
        <strain evidence="3 5">NKC851-2</strain>
    </source>
</reference>
<keyword evidence="1" id="KW-0472">Membrane</keyword>
<evidence type="ECO:0000313" key="4">
    <source>
        <dbReference type="Proteomes" id="UP000306980"/>
    </source>
</evidence>
<accession>A0A5S3QNF7</accession>
<dbReference type="Proteomes" id="UP000306980">
    <property type="component" value="Unassembled WGS sequence"/>
</dbReference>
<feature type="transmembrane region" description="Helical" evidence="1">
    <location>
        <begin position="14"/>
        <end position="31"/>
    </location>
</feature>
<dbReference type="AlphaFoldDB" id="A0A549YJH6"/>
<comment type="caution">
    <text evidence="3">The sequence shown here is derived from an EMBL/GenBank/DDBJ whole genome shotgun (WGS) entry which is preliminary data.</text>
</comment>
<name>A0A549YJH6_9BACI</name>
<keyword evidence="1" id="KW-1133">Transmembrane helix</keyword>